<feature type="region of interest" description="Disordered" evidence="1">
    <location>
        <begin position="894"/>
        <end position="928"/>
    </location>
</feature>
<dbReference type="EMBL" id="BKCJ010003087">
    <property type="protein sequence ID" value="GEU52887.1"/>
    <property type="molecule type" value="Genomic_DNA"/>
</dbReference>
<keyword evidence="2" id="KW-1133">Transmembrane helix</keyword>
<feature type="compositionally biased region" description="Basic and acidic residues" evidence="1">
    <location>
        <begin position="1815"/>
        <end position="1824"/>
    </location>
</feature>
<dbReference type="GO" id="GO:0003676">
    <property type="term" value="F:nucleic acid binding"/>
    <property type="evidence" value="ECO:0007669"/>
    <property type="project" value="InterPro"/>
</dbReference>
<evidence type="ECO:0000256" key="1">
    <source>
        <dbReference type="SAM" id="MobiDB-lite"/>
    </source>
</evidence>
<dbReference type="InterPro" id="IPR036397">
    <property type="entry name" value="RNaseH_sf"/>
</dbReference>
<protein>
    <submittedName>
        <fullName evidence="5">Uncharacterized mitochondrial protein AtMg00810-like</fullName>
    </submittedName>
</protein>
<dbReference type="InterPro" id="IPR012337">
    <property type="entry name" value="RNaseH-like_sf"/>
</dbReference>
<feature type="compositionally biased region" description="Acidic residues" evidence="1">
    <location>
        <begin position="1560"/>
        <end position="1588"/>
    </location>
</feature>
<feature type="compositionally biased region" description="Acidic residues" evidence="1">
    <location>
        <begin position="1596"/>
        <end position="1616"/>
    </location>
</feature>
<feature type="compositionally biased region" description="Polar residues" evidence="1">
    <location>
        <begin position="1830"/>
        <end position="1841"/>
    </location>
</feature>
<dbReference type="Pfam" id="PF07727">
    <property type="entry name" value="RVT_2"/>
    <property type="match status" value="2"/>
</dbReference>
<dbReference type="SUPFAM" id="SSF56672">
    <property type="entry name" value="DNA/RNA polymerases"/>
    <property type="match status" value="1"/>
</dbReference>
<dbReference type="InterPro" id="IPR013103">
    <property type="entry name" value="RVT_2"/>
</dbReference>
<dbReference type="PANTHER" id="PTHR11439:SF461">
    <property type="entry name" value="OS10G0432200 PROTEIN"/>
    <property type="match status" value="1"/>
</dbReference>
<dbReference type="InterPro" id="IPR001584">
    <property type="entry name" value="Integrase_cat-core"/>
</dbReference>
<proteinExistence type="predicted"/>
<feature type="region of interest" description="Disordered" evidence="1">
    <location>
        <begin position="1815"/>
        <end position="1869"/>
    </location>
</feature>
<dbReference type="Pfam" id="PF25597">
    <property type="entry name" value="SH3_retrovirus"/>
    <property type="match status" value="1"/>
</dbReference>
<keyword evidence="2" id="KW-0472">Membrane</keyword>
<dbReference type="SUPFAM" id="SSF53098">
    <property type="entry name" value="Ribonuclease H-like"/>
    <property type="match status" value="1"/>
</dbReference>
<feature type="domain" description="Integrase catalytic" evidence="4">
    <location>
        <begin position="1095"/>
        <end position="1190"/>
    </location>
</feature>
<dbReference type="Gene3D" id="3.30.420.10">
    <property type="entry name" value="Ribonuclease H-like superfamily/Ribonuclease H"/>
    <property type="match status" value="1"/>
</dbReference>
<name>A0A6L2KWH0_TANCI</name>
<evidence type="ECO:0000256" key="2">
    <source>
        <dbReference type="SAM" id="Phobius"/>
    </source>
</evidence>
<feature type="compositionally biased region" description="Polar residues" evidence="1">
    <location>
        <begin position="899"/>
        <end position="917"/>
    </location>
</feature>
<comment type="caution">
    <text evidence="5">The sequence shown here is derived from an EMBL/GenBank/DDBJ whole genome shotgun (WGS) entry which is preliminary data.</text>
</comment>
<feature type="region of interest" description="Disordered" evidence="1">
    <location>
        <begin position="1528"/>
        <end position="1631"/>
    </location>
</feature>
<dbReference type="GO" id="GO:0015074">
    <property type="term" value="P:DNA integration"/>
    <property type="evidence" value="ECO:0007669"/>
    <property type="project" value="InterPro"/>
</dbReference>
<dbReference type="PROSITE" id="PS50994">
    <property type="entry name" value="INTEGRASE"/>
    <property type="match status" value="1"/>
</dbReference>
<dbReference type="PANTHER" id="PTHR11439">
    <property type="entry name" value="GAG-POL-RELATED RETROTRANSPOSON"/>
    <property type="match status" value="1"/>
</dbReference>
<keyword evidence="3" id="KW-0732">Signal</keyword>
<feature type="chain" id="PRO_5026920220" evidence="3">
    <location>
        <begin position="22"/>
        <end position="2215"/>
    </location>
</feature>
<dbReference type="InterPro" id="IPR043502">
    <property type="entry name" value="DNA/RNA_pol_sf"/>
</dbReference>
<feature type="region of interest" description="Disordered" evidence="1">
    <location>
        <begin position="702"/>
        <end position="723"/>
    </location>
</feature>
<evidence type="ECO:0000259" key="4">
    <source>
        <dbReference type="PROSITE" id="PS50994"/>
    </source>
</evidence>
<dbReference type="InterPro" id="IPR057670">
    <property type="entry name" value="SH3_retrovirus"/>
</dbReference>
<organism evidence="5">
    <name type="scientific">Tanacetum cinerariifolium</name>
    <name type="common">Dalmatian daisy</name>
    <name type="synonym">Chrysanthemum cinerariifolium</name>
    <dbReference type="NCBI Taxonomy" id="118510"/>
    <lineage>
        <taxon>Eukaryota</taxon>
        <taxon>Viridiplantae</taxon>
        <taxon>Streptophyta</taxon>
        <taxon>Embryophyta</taxon>
        <taxon>Tracheophyta</taxon>
        <taxon>Spermatophyta</taxon>
        <taxon>Magnoliopsida</taxon>
        <taxon>eudicotyledons</taxon>
        <taxon>Gunneridae</taxon>
        <taxon>Pentapetalae</taxon>
        <taxon>asterids</taxon>
        <taxon>campanulids</taxon>
        <taxon>Asterales</taxon>
        <taxon>Asteraceae</taxon>
        <taxon>Asteroideae</taxon>
        <taxon>Anthemideae</taxon>
        <taxon>Anthemidinae</taxon>
        <taxon>Tanacetum</taxon>
    </lineage>
</organism>
<gene>
    <name evidence="5" type="ORF">Tci_024865</name>
</gene>
<reference evidence="5" key="1">
    <citation type="journal article" date="2019" name="Sci. Rep.">
        <title>Draft genome of Tanacetum cinerariifolium, the natural source of mosquito coil.</title>
        <authorList>
            <person name="Yamashiro T."/>
            <person name="Shiraishi A."/>
            <person name="Satake H."/>
            <person name="Nakayama K."/>
        </authorList>
    </citation>
    <scope>NUCLEOTIDE SEQUENCE</scope>
</reference>
<dbReference type="CDD" id="cd09272">
    <property type="entry name" value="RNase_HI_RT_Ty1"/>
    <property type="match status" value="1"/>
</dbReference>
<keyword evidence="2" id="KW-0812">Transmembrane</keyword>
<sequence length="2215" mass="252088">MCHLLSQFILLNLNSSKLIVAANDDSMPLAVAYVINRIPNAHNSGLSPFKKLYGALPDYSSLRVFECTCFVLKPHVERTKLSSNSTLCVFLCYGVSQKEYRCYDPVSQKLYTSRHVDFLKHIPYYFVPASSHNLTQSELIKFDPFDDVTHEPPLVLSPIITKHVPETTDATPDTIPETITSTEIVVDPPPSGRPKRNFKSTKRDDFVFLVILILLVLLLPLYIVFMSLSCIERLFVIHFGKLLWMRNLYKARLVSKGYAQEYGMDYEDTFAPIAKMTMVRTLIVVASSCKWKLSHSDVKNAFWNGDLNEEVFMTPPPGVSHKPGEVCKLRKALYGLKQAPRAWYEKFANVVTSFGFVSSHHDFALFVKHSSVGRILLSLYVDDMISNGDDSVGIKSLKLELAHCFAMKDLGLVHYFLGIEVASSPKGYILSQSKYIGDLLDRARITDKMVKDIPIDAKAKYTPTDGDPLLDPSLYRTIVGSLVYLTVTRPDISYAVHIVSSGYFVSDIFVFLYVSLNLRAYCDSDWVGDSIYRKSTTGFCIFLGDSLISWKSKKQDVISKSSTEAEYRAMAVTTSGVVWLCWLLADMGVPISHYTQLHCNNRSPIQIARNSVVYGGELMRLRLEEEDSGYDGWRRRTAATGTMTGFWVLCRHTRSKLQVDCDIKATNIVLQGLPLDVYAIVNHHKVSKEIWDRVKVTVQQGQRRHGQSYDSNRYKGIPDGQATQTTIPNTATFQTEDLDAYDSDCDDVSNAKAVLMANLFNYENVNLKGQIHERVFMTTALQSELRKLKGKHVLNNATTIAPRMFELDIEPLSHRLKNNKDAHEDYHNKTIENTDTIRSLVEHARKQNPSEPLLDYACKFTKHVQELLVYVSHACPSFRKPSEKLVAVTPMNKVKKVRSQPTGNEKTDRISQTSSSNRKNKVEAQPRKVNKKNCVKEPICDVNVKHTMLNVNSRLIYVKCKQCMFDANHDVCFLDFANVVTVRSKSKSDKKSQQHNILKPTDVPSSSSLVIDRLYILFFGTVRFENDQIAKIIGYGDYQLGNVIVSRVYFVEGIGQNLFSVGKFCDADLEDEDPDTIIKCIKNIQVRLNATVGNVRTDNGTEFVNQTLRDFYENVGISHQTSVARTPQQNGFVERQNRTLVEAARTMLIFLKATLFLWAEAINTACYTQNRYLIHLRYNKTPYELMHDKKLDLSFHYIFVSLYYPTNDSEDLDDWNCLFQLMFDEYFNPSPSAISPVTVAAPRAIDIADSPVSTSIDQDAPSTSIPLTQKQEHSPIISQGFKQEEGIDFKESFAPIAKIEAIRIFVANGANKNMTIFQMDIKTAFLNGELKEEVYVSQPKGFVDQDNPSHVYKLKKALYGLKQAPRANMNPITTQQVALDNALVAPEKRLKNEKCNAIIEFSKPQREEIYQVTSDALKLSPCYPTFLITVEVPKIYMYQFWNTIKKIKDTDAYRFKLDKKKFRIDTEKLSPILEEEPAENPKRAKKPAKKYTTVLTVGVVIKDSLGVSVSKKKATTKVDRGKETYKIHASGLGDGVGSRLKVPDKQQDKTTSANERNDDDRNDDESDDVNNDDDDDDDSDADDDNEASDSEKTNSDEDENPNLIQNDDDDEEEYKEEEYHGEGGKEDAEKTNACHNAADTKINSMMNIDVRHKEPSTQTPPLLTIPVTVIPEISSTATSTILTLIPPFTPIPQTSIPTPEPTTKTTTTSIPALLDFSSLFGFDQRVSMLNLAQDLKILLRILSVHTLQNLRRKLKIRILPTKVSKFATLVIQSTITKSLKNVVLAKSSSQPKSTYEDGASLTEFKLKKILLDKTQKSSKSKELKSNSSKGTKSQPKSSGKSAQAEESVFETADTKMPQNQGSDIGNIDDQPKVEAASMHDWFKKPERPSTLDSAFNLLKGTCRSRVKLKYHFEECYKAVTDRLNWNNPEGHEYPFDLSKPLLLIEDRGRQVVPVNYFINNDLEYLKGIEDMVPWFWSPVKVSKHDVFSTKRIIAITHVKVMKWYDYGYLEKIIVQREDQKLYKFKEGDFPRLNLHDIEDMLLLLVQKNIANLEKHVIFNLNVALWMFTRRVVILKRVKDLQLGVEGYQKKLNITKPETFRTDISKRTPYTAYINPQGIIYIDKFKRNRLMRSDELYKFSDGTLTSVRSVLHDIASNLKMYYLPKRRWSNLDKQRSRIMIKAIDKLQLERRLMRNLEKFVGGMEYGEDLRLLERTI</sequence>
<feature type="signal peptide" evidence="3">
    <location>
        <begin position="1"/>
        <end position="21"/>
    </location>
</feature>
<feature type="transmembrane region" description="Helical" evidence="2">
    <location>
        <begin position="206"/>
        <end position="228"/>
    </location>
</feature>
<feature type="compositionally biased region" description="Basic and acidic residues" evidence="1">
    <location>
        <begin position="1617"/>
        <end position="1631"/>
    </location>
</feature>
<evidence type="ECO:0000313" key="5">
    <source>
        <dbReference type="EMBL" id="GEU52887.1"/>
    </source>
</evidence>
<evidence type="ECO:0000256" key="3">
    <source>
        <dbReference type="SAM" id="SignalP"/>
    </source>
</evidence>
<accession>A0A6L2KWH0</accession>